<proteinExistence type="predicted"/>
<evidence type="ECO:0000313" key="1">
    <source>
        <dbReference type="EMBL" id="CAG8696183.1"/>
    </source>
</evidence>
<feature type="non-terminal residue" evidence="1">
    <location>
        <position position="1"/>
    </location>
</feature>
<keyword evidence="2" id="KW-1185">Reference proteome</keyword>
<name>A0A9N9EUH4_9GLOM</name>
<protein>
    <submittedName>
        <fullName evidence="1">10040_t:CDS:1</fullName>
    </submittedName>
</protein>
<dbReference type="Proteomes" id="UP000789570">
    <property type="component" value="Unassembled WGS sequence"/>
</dbReference>
<accession>A0A9N9EUH4</accession>
<gene>
    <name evidence="1" type="ORF">FCALED_LOCUS13234</name>
</gene>
<organism evidence="1 2">
    <name type="scientific">Funneliformis caledonium</name>
    <dbReference type="NCBI Taxonomy" id="1117310"/>
    <lineage>
        <taxon>Eukaryota</taxon>
        <taxon>Fungi</taxon>
        <taxon>Fungi incertae sedis</taxon>
        <taxon>Mucoromycota</taxon>
        <taxon>Glomeromycotina</taxon>
        <taxon>Glomeromycetes</taxon>
        <taxon>Glomerales</taxon>
        <taxon>Glomeraceae</taxon>
        <taxon>Funneliformis</taxon>
    </lineage>
</organism>
<evidence type="ECO:0000313" key="2">
    <source>
        <dbReference type="Proteomes" id="UP000789570"/>
    </source>
</evidence>
<dbReference type="EMBL" id="CAJVPQ010007383">
    <property type="protein sequence ID" value="CAG8696183.1"/>
    <property type="molecule type" value="Genomic_DNA"/>
</dbReference>
<sequence>DIPVSLLQVPIYSILALVPSIFAKTHAGFLYTKCYLSSRAYQEPLMEAFE</sequence>
<comment type="caution">
    <text evidence="1">The sequence shown here is derived from an EMBL/GenBank/DDBJ whole genome shotgun (WGS) entry which is preliminary data.</text>
</comment>
<dbReference type="AlphaFoldDB" id="A0A9N9EUH4"/>
<reference evidence="1" key="1">
    <citation type="submission" date="2021-06" db="EMBL/GenBank/DDBJ databases">
        <authorList>
            <person name="Kallberg Y."/>
            <person name="Tangrot J."/>
            <person name="Rosling A."/>
        </authorList>
    </citation>
    <scope>NUCLEOTIDE SEQUENCE</scope>
    <source>
        <strain evidence="1">UK204</strain>
    </source>
</reference>